<sequence length="560" mass="59283">MGESTQYFDAPFSGGTIGYQPVADLFSGRVPAHEVSLIGSAYPPGAEQAALRLLDLAAGLPTAVHLPLHPDALLRDAGLPDRLAERCAATRRAPDTVTLLLAEQHCMTDVVSLRRRCAALRRHGFSIGIDDVGAFHGSLSVLAAIHPQVIKVHRTVVSALGEYPEASAVVEASVLFARKLGATLMATGVDTAASVSTLRSIGVGYGQGSYFGDPESHWSDVVGVPPLLADEQPVAAEAGSDAFEGQTLRELLRRAMSASVDASGDEIREVFGLDEDLLTVVLIDDAGQIAGVIPRGTFMLAASGPFGHALHARRSVLQHAVKPRLVAPDTPVAEAIRLVTSRSRSRVYDDLVVADHDGRCVGIVRVADLLTASQRNQVDAAISLDPLTELPSGKVVDETVRRRVREPGGVAISWIEIDRQSVIEAEGFLAGNALVVEAAAVLRRVASSTGRGNWLGHFGAGAFVLLTDRATADRTIRSLLDYRPEDRYGRPVDLTVGTLDCPPSAAGDPSGLSVRLAELMRHGHQLGGTAWVAATYEAPGVRVQYASRPVLSASAERHQA</sequence>
<evidence type="ECO:0000313" key="4">
    <source>
        <dbReference type="EMBL" id="SHN45672.1"/>
    </source>
</evidence>
<keyword evidence="5" id="KW-1185">Reference proteome</keyword>
<dbReference type="PANTHER" id="PTHR33121">
    <property type="entry name" value="CYCLIC DI-GMP PHOSPHODIESTERASE PDEF"/>
    <property type="match status" value="1"/>
</dbReference>
<dbReference type="PROSITE" id="PS51371">
    <property type="entry name" value="CBS"/>
    <property type="match status" value="1"/>
</dbReference>
<dbReference type="Pfam" id="PF00571">
    <property type="entry name" value="CBS"/>
    <property type="match status" value="1"/>
</dbReference>
<dbReference type="EMBL" id="FRCS01000012">
    <property type="protein sequence ID" value="SHN45672.1"/>
    <property type="molecule type" value="Genomic_DNA"/>
</dbReference>
<dbReference type="PANTHER" id="PTHR33121:SF70">
    <property type="entry name" value="SIGNALING PROTEIN YKOW"/>
    <property type="match status" value="1"/>
</dbReference>
<dbReference type="CDD" id="cd01948">
    <property type="entry name" value="EAL"/>
    <property type="match status" value="1"/>
</dbReference>
<organism evidence="4 5">
    <name type="scientific">Cryptosporangium aurantiacum</name>
    <dbReference type="NCBI Taxonomy" id="134849"/>
    <lineage>
        <taxon>Bacteria</taxon>
        <taxon>Bacillati</taxon>
        <taxon>Actinomycetota</taxon>
        <taxon>Actinomycetes</taxon>
        <taxon>Cryptosporangiales</taxon>
        <taxon>Cryptosporangiaceae</taxon>
        <taxon>Cryptosporangium</taxon>
    </lineage>
</organism>
<dbReference type="InterPro" id="IPR000644">
    <property type="entry name" value="CBS_dom"/>
</dbReference>
<dbReference type="OrthoDB" id="1673646at2"/>
<feature type="domain" description="EAL" evidence="2">
    <location>
        <begin position="1"/>
        <end position="228"/>
    </location>
</feature>
<dbReference type="InterPro" id="IPR035919">
    <property type="entry name" value="EAL_sf"/>
</dbReference>
<dbReference type="STRING" id="134849.SAMN05443668_112199"/>
<evidence type="ECO:0000256" key="1">
    <source>
        <dbReference type="PROSITE-ProRule" id="PRU00703"/>
    </source>
</evidence>
<proteinExistence type="predicted"/>
<dbReference type="InterPro" id="IPR043128">
    <property type="entry name" value="Rev_trsase/Diguanyl_cyclase"/>
</dbReference>
<dbReference type="Proteomes" id="UP000184440">
    <property type="component" value="Unassembled WGS sequence"/>
</dbReference>
<dbReference type="GO" id="GO:0071111">
    <property type="term" value="F:cyclic-guanylate-specific phosphodiesterase activity"/>
    <property type="evidence" value="ECO:0007669"/>
    <property type="project" value="InterPro"/>
</dbReference>
<dbReference type="InterPro" id="IPR046342">
    <property type="entry name" value="CBS_dom_sf"/>
</dbReference>
<dbReference type="SUPFAM" id="SSF141868">
    <property type="entry name" value="EAL domain-like"/>
    <property type="match status" value="1"/>
</dbReference>
<name>A0A1M7RHN3_9ACTN</name>
<reference evidence="4 5" key="1">
    <citation type="submission" date="2016-11" db="EMBL/GenBank/DDBJ databases">
        <authorList>
            <person name="Jaros S."/>
            <person name="Januszkiewicz K."/>
            <person name="Wedrychowicz H."/>
        </authorList>
    </citation>
    <scope>NUCLEOTIDE SEQUENCE [LARGE SCALE GENOMIC DNA]</scope>
    <source>
        <strain evidence="4 5">DSM 46144</strain>
    </source>
</reference>
<dbReference type="AlphaFoldDB" id="A0A1M7RHN3"/>
<feature type="domain" description="CBS" evidence="3">
    <location>
        <begin position="317"/>
        <end position="380"/>
    </location>
</feature>
<dbReference type="Gene3D" id="3.10.580.10">
    <property type="entry name" value="CBS-domain"/>
    <property type="match status" value="1"/>
</dbReference>
<dbReference type="InterPro" id="IPR050706">
    <property type="entry name" value="Cyclic-di-GMP_PDE-like"/>
</dbReference>
<gene>
    <name evidence="4" type="ORF">SAMN05443668_112199</name>
</gene>
<keyword evidence="1" id="KW-0129">CBS domain</keyword>
<accession>A0A1M7RHN3</accession>
<dbReference type="Gene3D" id="3.20.20.450">
    <property type="entry name" value="EAL domain"/>
    <property type="match status" value="1"/>
</dbReference>
<dbReference type="SUPFAM" id="SSF54631">
    <property type="entry name" value="CBS-domain pair"/>
    <property type="match status" value="1"/>
</dbReference>
<dbReference type="SMART" id="SM00052">
    <property type="entry name" value="EAL"/>
    <property type="match status" value="1"/>
</dbReference>
<dbReference type="InterPro" id="IPR001633">
    <property type="entry name" value="EAL_dom"/>
</dbReference>
<evidence type="ECO:0000259" key="3">
    <source>
        <dbReference type="PROSITE" id="PS51371"/>
    </source>
</evidence>
<dbReference type="RefSeq" id="WP_073262424.1">
    <property type="nucleotide sequence ID" value="NZ_FRCS01000012.1"/>
</dbReference>
<evidence type="ECO:0000313" key="5">
    <source>
        <dbReference type="Proteomes" id="UP000184440"/>
    </source>
</evidence>
<dbReference type="Gene3D" id="3.30.70.270">
    <property type="match status" value="1"/>
</dbReference>
<evidence type="ECO:0000259" key="2">
    <source>
        <dbReference type="PROSITE" id="PS50883"/>
    </source>
</evidence>
<dbReference type="Pfam" id="PF00563">
    <property type="entry name" value="EAL"/>
    <property type="match status" value="1"/>
</dbReference>
<dbReference type="PROSITE" id="PS50883">
    <property type="entry name" value="EAL"/>
    <property type="match status" value="1"/>
</dbReference>
<protein>
    <submittedName>
        <fullName evidence="4">Diguanylate cyclase/phosphodiesterase</fullName>
    </submittedName>
</protein>